<organism evidence="3 4">
    <name type="scientific">Dicentrarchus labrax</name>
    <name type="common">European seabass</name>
    <name type="synonym">Morone labrax</name>
    <dbReference type="NCBI Taxonomy" id="13489"/>
    <lineage>
        <taxon>Eukaryota</taxon>
        <taxon>Metazoa</taxon>
        <taxon>Chordata</taxon>
        <taxon>Craniata</taxon>
        <taxon>Vertebrata</taxon>
        <taxon>Euteleostomi</taxon>
        <taxon>Actinopterygii</taxon>
        <taxon>Neopterygii</taxon>
        <taxon>Teleostei</taxon>
        <taxon>Neoteleostei</taxon>
        <taxon>Acanthomorphata</taxon>
        <taxon>Eupercaria</taxon>
        <taxon>Moronidae</taxon>
        <taxon>Dicentrarchus</taxon>
    </lineage>
</organism>
<protein>
    <recommendedName>
        <fullName evidence="2">UPAR/Ly6 domain-containing protein</fullName>
    </recommendedName>
</protein>
<reference evidence="3" key="1">
    <citation type="submission" date="2025-08" db="UniProtKB">
        <authorList>
            <consortium name="Ensembl"/>
        </authorList>
    </citation>
    <scope>IDENTIFICATION</scope>
</reference>
<evidence type="ECO:0000256" key="1">
    <source>
        <dbReference type="SAM" id="Phobius"/>
    </source>
</evidence>
<dbReference type="AlphaFoldDB" id="A0A8C4E5J2"/>
<keyword evidence="1" id="KW-0812">Transmembrane</keyword>
<dbReference type="SUPFAM" id="SSF57302">
    <property type="entry name" value="Snake toxin-like"/>
    <property type="match status" value="1"/>
</dbReference>
<keyword evidence="1" id="KW-1133">Transmembrane helix</keyword>
<reference evidence="3" key="2">
    <citation type="submission" date="2025-09" db="UniProtKB">
        <authorList>
            <consortium name="Ensembl"/>
        </authorList>
    </citation>
    <scope>IDENTIFICATION</scope>
</reference>
<dbReference type="Proteomes" id="UP000694389">
    <property type="component" value="Unassembled WGS sequence"/>
</dbReference>
<evidence type="ECO:0000313" key="4">
    <source>
        <dbReference type="Proteomes" id="UP000694389"/>
    </source>
</evidence>
<sequence length="186" mass="19647">MKTIGLKPPSFVPSHHFCEYKSGANLQSVLHRASDPLSGRIFFCHQAKTKNQHNKMGRIVLAVVAVIASFMLVDSLTCNKCSYGLLGFCISSSDVTCSTNTSVCFTGKATFSSISVGFNTQGCREPAGCNSTVNGTLLSVNYQTKIDCCSSDKCNPVQVSGAPSSKMTLTAALGVAVLASLWGSML</sequence>
<dbReference type="GeneTree" id="ENSGT00910000144759"/>
<name>A0A8C4E5J2_DICLA</name>
<dbReference type="InterPro" id="IPR016054">
    <property type="entry name" value="LY6_UPA_recep-like"/>
</dbReference>
<evidence type="ECO:0000259" key="2">
    <source>
        <dbReference type="Pfam" id="PF00021"/>
    </source>
</evidence>
<dbReference type="Gene3D" id="2.10.60.10">
    <property type="entry name" value="CD59"/>
    <property type="match status" value="1"/>
</dbReference>
<dbReference type="Pfam" id="PF00021">
    <property type="entry name" value="UPAR_LY6"/>
    <property type="match status" value="1"/>
</dbReference>
<proteinExistence type="predicted"/>
<accession>A0A8C4E5J2</accession>
<feature type="domain" description="UPAR/Ly6" evidence="2">
    <location>
        <begin position="75"/>
        <end position="155"/>
    </location>
</feature>
<dbReference type="CDD" id="cd00117">
    <property type="entry name" value="TFP"/>
    <property type="match status" value="1"/>
</dbReference>
<feature type="transmembrane region" description="Helical" evidence="1">
    <location>
        <begin position="56"/>
        <end position="73"/>
    </location>
</feature>
<evidence type="ECO:0000313" key="3">
    <source>
        <dbReference type="Ensembl" id="ENSDLAP00005014055.2"/>
    </source>
</evidence>
<dbReference type="InterPro" id="IPR045860">
    <property type="entry name" value="Snake_toxin-like_sf"/>
</dbReference>
<keyword evidence="4" id="KW-1185">Reference proteome</keyword>
<keyword evidence="1" id="KW-0472">Membrane</keyword>
<dbReference type="Ensembl" id="ENSDLAT00005015305.2">
    <property type="protein sequence ID" value="ENSDLAP00005014055.2"/>
    <property type="gene ID" value="ENSDLAG00005007015.2"/>
</dbReference>